<feature type="transmembrane region" description="Helical" evidence="1">
    <location>
        <begin position="20"/>
        <end position="40"/>
    </location>
</feature>
<gene>
    <name evidence="2" type="ORF">DZC30_20185</name>
</gene>
<keyword evidence="3" id="KW-1185">Reference proteome</keyword>
<keyword evidence="1" id="KW-0472">Membrane</keyword>
<dbReference type="Proteomes" id="UP000261948">
    <property type="component" value="Unassembled WGS sequence"/>
</dbReference>
<comment type="caution">
    <text evidence="2">The sequence shown here is derived from an EMBL/GenBank/DDBJ whole genome shotgun (WGS) entry which is preliminary data.</text>
</comment>
<evidence type="ECO:0000256" key="1">
    <source>
        <dbReference type="SAM" id="Phobius"/>
    </source>
</evidence>
<dbReference type="Pfam" id="PF11026">
    <property type="entry name" value="DUF2721"/>
    <property type="match status" value="1"/>
</dbReference>
<evidence type="ECO:0000313" key="3">
    <source>
        <dbReference type="Proteomes" id="UP000261948"/>
    </source>
</evidence>
<keyword evidence="1" id="KW-0812">Transmembrane</keyword>
<dbReference type="OrthoDB" id="5465259at2"/>
<proteinExistence type="predicted"/>
<feature type="transmembrane region" description="Helical" evidence="1">
    <location>
        <begin position="113"/>
        <end position="134"/>
    </location>
</feature>
<accession>A0A373F8J3</accession>
<sequence length="164" mass="18115">MSIWSIDAQTVTHSIQLAVAPVFFLTAVAGMIGSVAGRLARIIDRARKLEESLRTMTDHELTARYLTELHFLRERGRLANVAIGLLTLCGVCIGLTIVLLFVGQAYGVSGHRYAVISFLMGVLTFVSALCCFLWETIMATRILDFHMLSQAKAAARHVESEHRP</sequence>
<dbReference type="EMBL" id="QURR01000036">
    <property type="protein sequence ID" value="RGE40448.1"/>
    <property type="molecule type" value="Genomic_DNA"/>
</dbReference>
<protein>
    <submittedName>
        <fullName evidence="2">DUF2721 domain-containing protein</fullName>
    </submittedName>
</protein>
<name>A0A373F8J3_COMTE</name>
<feature type="transmembrane region" description="Helical" evidence="1">
    <location>
        <begin position="78"/>
        <end position="101"/>
    </location>
</feature>
<dbReference type="AlphaFoldDB" id="A0A373F8J3"/>
<evidence type="ECO:0000313" key="2">
    <source>
        <dbReference type="EMBL" id="RGE40448.1"/>
    </source>
</evidence>
<dbReference type="InterPro" id="IPR021279">
    <property type="entry name" value="DUF2721"/>
</dbReference>
<organism evidence="2 3">
    <name type="scientific">Comamonas testosteroni</name>
    <name type="common">Pseudomonas testosteroni</name>
    <dbReference type="NCBI Taxonomy" id="285"/>
    <lineage>
        <taxon>Bacteria</taxon>
        <taxon>Pseudomonadati</taxon>
        <taxon>Pseudomonadota</taxon>
        <taxon>Betaproteobacteria</taxon>
        <taxon>Burkholderiales</taxon>
        <taxon>Comamonadaceae</taxon>
        <taxon>Comamonas</taxon>
    </lineage>
</organism>
<keyword evidence="1" id="KW-1133">Transmembrane helix</keyword>
<reference evidence="2 3" key="1">
    <citation type="submission" date="2018-08" db="EMBL/GenBank/DDBJ databases">
        <title>Comamonas testosteroni strain SWCO2.</title>
        <authorList>
            <person name="Jiang N."/>
            <person name="Zhang X.Z."/>
        </authorList>
    </citation>
    <scope>NUCLEOTIDE SEQUENCE [LARGE SCALE GENOMIC DNA]</scope>
    <source>
        <strain evidence="2 3">SWCO2</strain>
    </source>
</reference>